<dbReference type="GO" id="GO:0016787">
    <property type="term" value="F:hydrolase activity"/>
    <property type="evidence" value="ECO:0007669"/>
    <property type="project" value="UniProtKB-KW"/>
</dbReference>
<dbReference type="Gene3D" id="3.40.366.10">
    <property type="entry name" value="Malonyl-Coenzyme A Acyl Carrier Protein, domain 2"/>
    <property type="match status" value="1"/>
</dbReference>
<evidence type="ECO:0000256" key="4">
    <source>
        <dbReference type="SAM" id="MobiDB-lite"/>
    </source>
</evidence>
<dbReference type="Proteomes" id="UP000013548">
    <property type="component" value="Chromosome"/>
</dbReference>
<dbReference type="SUPFAM" id="SSF54637">
    <property type="entry name" value="Thioesterase/thiol ester dehydrase-isomerase"/>
    <property type="match status" value="1"/>
</dbReference>
<dbReference type="InterPro" id="IPR016035">
    <property type="entry name" value="Acyl_Trfase/lysoPLipase"/>
</dbReference>
<gene>
    <name evidence="7" type="ORF">J113_17605</name>
</gene>
<dbReference type="Pfam" id="PF01575">
    <property type="entry name" value="MaoC_dehydratas"/>
    <property type="match status" value="1"/>
</dbReference>
<dbReference type="GO" id="GO:0006633">
    <property type="term" value="P:fatty acid biosynthetic process"/>
    <property type="evidence" value="ECO:0007669"/>
    <property type="project" value="InterPro"/>
</dbReference>
<evidence type="ECO:0000256" key="1">
    <source>
        <dbReference type="ARBA" id="ARBA00005254"/>
    </source>
</evidence>
<organism evidence="7 8">
    <name type="scientific">Mycobacterium tuberculosis CAS/NITR204</name>
    <dbReference type="NCBI Taxonomy" id="1310114"/>
    <lineage>
        <taxon>Bacteria</taxon>
        <taxon>Bacillati</taxon>
        <taxon>Actinomycetota</taxon>
        <taxon>Actinomycetes</taxon>
        <taxon>Mycobacteriales</taxon>
        <taxon>Mycobacteriaceae</taxon>
        <taxon>Mycobacterium</taxon>
        <taxon>Mycobacterium tuberculosis complex</taxon>
    </lineage>
</organism>
<name>R4MJ59_MYCTX</name>
<evidence type="ECO:0000313" key="7">
    <source>
        <dbReference type="EMBL" id="AGL27981.1"/>
    </source>
</evidence>
<dbReference type="InterPro" id="IPR001227">
    <property type="entry name" value="Ac_transferase_dom_sf"/>
</dbReference>
<dbReference type="InterPro" id="IPR029069">
    <property type="entry name" value="HotDog_dom_sf"/>
</dbReference>
<dbReference type="InterPro" id="IPR003965">
    <property type="entry name" value="Fatty_acid_synthase"/>
</dbReference>
<dbReference type="AlphaFoldDB" id="R4MJ59"/>
<dbReference type="GO" id="GO:0004312">
    <property type="term" value="F:fatty acid synthase activity"/>
    <property type="evidence" value="ECO:0007669"/>
    <property type="project" value="InterPro"/>
</dbReference>
<dbReference type="Pfam" id="PF00698">
    <property type="entry name" value="Acyl_transf_1"/>
    <property type="match status" value="1"/>
</dbReference>
<dbReference type="Gene3D" id="3.10.129.10">
    <property type="entry name" value="Hotdog Thioesterase"/>
    <property type="match status" value="1"/>
</dbReference>
<feature type="domain" description="MaoC-like" evidence="6">
    <location>
        <begin position="3"/>
        <end position="56"/>
    </location>
</feature>
<dbReference type="GO" id="GO:0005835">
    <property type="term" value="C:fatty acid synthase complex"/>
    <property type="evidence" value="ECO:0007669"/>
    <property type="project" value="InterPro"/>
</dbReference>
<evidence type="ECO:0000259" key="6">
    <source>
        <dbReference type="Pfam" id="PF01575"/>
    </source>
</evidence>
<dbReference type="PRINTS" id="PR01483">
    <property type="entry name" value="FASYNTHASE"/>
</dbReference>
<dbReference type="BioCyc" id="MTUB1310114:G13A2-2556-MONOMER"/>
<comment type="similarity">
    <text evidence="1">Belongs to the enoyl-CoA hydratase/isomerase family.</text>
</comment>
<accession>R4MJ59</accession>
<dbReference type="InterPro" id="IPR050830">
    <property type="entry name" value="Fungal_FAS"/>
</dbReference>
<dbReference type="InterPro" id="IPR014043">
    <property type="entry name" value="Acyl_transferase_dom"/>
</dbReference>
<evidence type="ECO:0000259" key="5">
    <source>
        <dbReference type="Pfam" id="PF00698"/>
    </source>
</evidence>
<dbReference type="KEGG" id="mtuc:J113_17605"/>
<protein>
    <submittedName>
        <fullName evidence="7">Fatty acid synthase</fullName>
    </submittedName>
</protein>
<dbReference type="PATRIC" id="fig|1310114.3.peg.3717"/>
<dbReference type="HOGENOM" id="CLU_1123579_0_0_11"/>
<evidence type="ECO:0000256" key="2">
    <source>
        <dbReference type="ARBA" id="ARBA00022679"/>
    </source>
</evidence>
<sequence>MTATDGQARPPARLVGWTARFLGMVRPGDEVDFRVERVGIDQGAEIVDVAARVGSDLVMSASARLAAPKTVYAFPGQGIQHKGMGMEVRARSKAARKVWDTADKFTRDTLGFSVLHVVRDNPTSIIASGVHYHHPDGVLYLTQFTQVAMATVAAAQVAEMREQGAFVEGAIACGHSVGEYTALACGGGINVASAGDGVSPRVEDARHRSARRARPLQLSAGGHPAVPDRPRRRRRARVRRRDRGEHR</sequence>
<dbReference type="PANTHER" id="PTHR10982">
    <property type="entry name" value="MALONYL COA-ACYL CARRIER PROTEIN TRANSACYLASE"/>
    <property type="match status" value="1"/>
</dbReference>
<feature type="domain" description="Malonyl-CoA:ACP transacylase (MAT)" evidence="5">
    <location>
        <begin position="71"/>
        <end position="190"/>
    </location>
</feature>
<proteinExistence type="inferred from homology"/>
<dbReference type="InterPro" id="IPR002539">
    <property type="entry name" value="MaoC-like_dom"/>
</dbReference>
<dbReference type="SUPFAM" id="SSF52151">
    <property type="entry name" value="FabD/lysophospholipase-like"/>
    <property type="match status" value="1"/>
</dbReference>
<dbReference type="FunFam" id="3.40.366.10:FF:000009">
    <property type="entry name" value="Fatty acid synthase Fas"/>
    <property type="match status" value="1"/>
</dbReference>
<dbReference type="EMBL" id="CP005386">
    <property type="protein sequence ID" value="AGL27981.1"/>
    <property type="molecule type" value="Genomic_DNA"/>
</dbReference>
<dbReference type="PANTHER" id="PTHR10982:SF21">
    <property type="entry name" value="FATTY ACID SYNTHASE SUBUNIT BETA"/>
    <property type="match status" value="1"/>
</dbReference>
<feature type="region of interest" description="Disordered" evidence="4">
    <location>
        <begin position="195"/>
        <end position="247"/>
    </location>
</feature>
<keyword evidence="3" id="KW-0378">Hydrolase</keyword>
<feature type="compositionally biased region" description="Basic residues" evidence="4">
    <location>
        <begin position="230"/>
        <end position="241"/>
    </location>
</feature>
<evidence type="ECO:0000256" key="3">
    <source>
        <dbReference type="ARBA" id="ARBA00022801"/>
    </source>
</evidence>
<reference evidence="7 8" key="1">
    <citation type="journal article" date="2013" name="Genome Announc.">
        <title>Whole-Genome Sequences of Four Clinical Isolates of Mycobacterium tuberculosis from Tamil Nadu, South India.</title>
        <authorList>
            <person name="Narayanan S."/>
            <person name="Deshpande U."/>
        </authorList>
    </citation>
    <scope>NUCLEOTIDE SEQUENCE [LARGE SCALE GENOMIC DNA]</scope>
    <source>
        <strain evidence="7 8">CAS/NITR204</strain>
    </source>
</reference>
<keyword evidence="2" id="KW-0808">Transferase</keyword>
<evidence type="ECO:0000313" key="8">
    <source>
        <dbReference type="Proteomes" id="UP000013548"/>
    </source>
</evidence>